<accession>A0A7J7RGF8</accession>
<evidence type="ECO:0000313" key="3">
    <source>
        <dbReference type="Proteomes" id="UP000558488"/>
    </source>
</evidence>
<proteinExistence type="predicted"/>
<feature type="compositionally biased region" description="Low complexity" evidence="1">
    <location>
        <begin position="45"/>
        <end position="59"/>
    </location>
</feature>
<feature type="region of interest" description="Disordered" evidence="1">
    <location>
        <begin position="40"/>
        <end position="59"/>
    </location>
</feature>
<dbReference type="Proteomes" id="UP000558488">
    <property type="component" value="Unassembled WGS sequence"/>
</dbReference>
<organism evidence="2 3">
    <name type="scientific">Pipistrellus kuhlii</name>
    <name type="common">Kuhl's pipistrelle</name>
    <dbReference type="NCBI Taxonomy" id="59472"/>
    <lineage>
        <taxon>Eukaryota</taxon>
        <taxon>Metazoa</taxon>
        <taxon>Chordata</taxon>
        <taxon>Craniata</taxon>
        <taxon>Vertebrata</taxon>
        <taxon>Euteleostomi</taxon>
        <taxon>Mammalia</taxon>
        <taxon>Eutheria</taxon>
        <taxon>Laurasiatheria</taxon>
        <taxon>Chiroptera</taxon>
        <taxon>Yangochiroptera</taxon>
        <taxon>Vespertilionidae</taxon>
        <taxon>Pipistrellus</taxon>
    </lineage>
</organism>
<evidence type="ECO:0000256" key="1">
    <source>
        <dbReference type="SAM" id="MobiDB-lite"/>
    </source>
</evidence>
<dbReference type="AlphaFoldDB" id="A0A7J7RGF8"/>
<reference evidence="2 3" key="1">
    <citation type="journal article" date="2020" name="Nature">
        <title>Six reference-quality genomes reveal evolution of bat adaptations.</title>
        <authorList>
            <person name="Jebb D."/>
            <person name="Huang Z."/>
            <person name="Pippel M."/>
            <person name="Hughes G.M."/>
            <person name="Lavrichenko K."/>
            <person name="Devanna P."/>
            <person name="Winkler S."/>
            <person name="Jermiin L.S."/>
            <person name="Skirmuntt E.C."/>
            <person name="Katzourakis A."/>
            <person name="Burkitt-Gray L."/>
            <person name="Ray D.A."/>
            <person name="Sullivan K.A.M."/>
            <person name="Roscito J.G."/>
            <person name="Kirilenko B.M."/>
            <person name="Davalos L.M."/>
            <person name="Corthals A.P."/>
            <person name="Power M.L."/>
            <person name="Jones G."/>
            <person name="Ransome R.D."/>
            <person name="Dechmann D.K.N."/>
            <person name="Locatelli A.G."/>
            <person name="Puechmaille S.J."/>
            <person name="Fedrigo O."/>
            <person name="Jarvis E.D."/>
            <person name="Hiller M."/>
            <person name="Vernes S.C."/>
            <person name="Myers E.W."/>
            <person name="Teeling E.C."/>
        </authorList>
    </citation>
    <scope>NUCLEOTIDE SEQUENCE [LARGE SCALE GENOMIC DNA]</scope>
    <source>
        <strain evidence="2">MPipKuh1</strain>
        <tissue evidence="2">Flight muscle</tissue>
    </source>
</reference>
<comment type="caution">
    <text evidence="2">The sequence shown here is derived from an EMBL/GenBank/DDBJ whole genome shotgun (WGS) entry which is preliminary data.</text>
</comment>
<dbReference type="EMBL" id="JACAGB010000077">
    <property type="protein sequence ID" value="KAF6275107.1"/>
    <property type="molecule type" value="Genomic_DNA"/>
</dbReference>
<sequence length="208" mass="22335">MQIDPNNDLNDITMTHTDHQGADTQRRSCPRWSVRFHRGVERHSATSQAHSSEHSAAAASPVPGAVLRLSGCSRAPVDVPQGLPGGQTMSDWSHLSWQADIPEGSALREGAGLAEGTPPPSSAHILEHQASSQVYVLAVTGFPGKNGQLFHILLLAASSRLFFCQDFSQVPEEGKFIYEANPFPPPGLFWAVQGETPQAVSDLQAPLP</sequence>
<feature type="compositionally biased region" description="Basic and acidic residues" evidence="1">
    <location>
        <begin position="16"/>
        <end position="26"/>
    </location>
</feature>
<feature type="compositionally biased region" description="Polar residues" evidence="1">
    <location>
        <begin position="1"/>
        <end position="15"/>
    </location>
</feature>
<gene>
    <name evidence="2" type="ORF">mPipKuh1_010556</name>
</gene>
<protein>
    <submittedName>
        <fullName evidence="2">Uncharacterized protein</fullName>
    </submittedName>
</protein>
<feature type="region of interest" description="Disordered" evidence="1">
    <location>
        <begin position="1"/>
        <end position="29"/>
    </location>
</feature>
<name>A0A7J7RGF8_PIPKU</name>
<keyword evidence="3" id="KW-1185">Reference proteome</keyword>
<evidence type="ECO:0000313" key="2">
    <source>
        <dbReference type="EMBL" id="KAF6275107.1"/>
    </source>
</evidence>